<dbReference type="EnsemblBacteria" id="ABM80493">
    <property type="protein sequence ID" value="ABM80493"/>
    <property type="gene ID" value="Hbut_0636"/>
</dbReference>
<evidence type="ECO:0000313" key="8">
    <source>
        <dbReference type="Proteomes" id="UP000002593"/>
    </source>
</evidence>
<accession>A2BKI2</accession>
<dbReference type="PANTHER" id="PTHR42922">
    <property type="entry name" value="PHOSPHATE TRANSPORT SYSTEM PERMEASE PROTEIN PSTA"/>
    <property type="match status" value="1"/>
</dbReference>
<comment type="similarity">
    <text evidence="5">Belongs to the binding-protein-dependent transport system permease family.</text>
</comment>
<evidence type="ECO:0000256" key="4">
    <source>
        <dbReference type="ARBA" id="ARBA00023136"/>
    </source>
</evidence>
<evidence type="ECO:0000256" key="2">
    <source>
        <dbReference type="ARBA" id="ARBA00022692"/>
    </source>
</evidence>
<dbReference type="GO" id="GO:0005886">
    <property type="term" value="C:plasma membrane"/>
    <property type="evidence" value="ECO:0007669"/>
    <property type="project" value="UniProtKB-SubCell"/>
</dbReference>
<dbReference type="PANTHER" id="PTHR42922:SF1">
    <property type="entry name" value="PHOSPHATE TRANSPORT SYSTEM PERMEASE PROTEIN PSTA"/>
    <property type="match status" value="1"/>
</dbReference>
<dbReference type="KEGG" id="hbu:Hbut_0636"/>
<gene>
    <name evidence="7" type="ordered locus">Hbut_0636</name>
</gene>
<dbReference type="OrthoDB" id="11402at2157"/>
<proteinExistence type="inferred from homology"/>
<dbReference type="EMBL" id="CP000493">
    <property type="protein sequence ID" value="ABM80493.1"/>
    <property type="molecule type" value="Genomic_DNA"/>
</dbReference>
<dbReference type="Gene3D" id="1.10.3720.10">
    <property type="entry name" value="MetI-like"/>
    <property type="match status" value="1"/>
</dbReference>
<dbReference type="GO" id="GO:0055085">
    <property type="term" value="P:transmembrane transport"/>
    <property type="evidence" value="ECO:0007669"/>
    <property type="project" value="InterPro"/>
</dbReference>
<comment type="subcellular location">
    <subcellularLocation>
        <location evidence="5">Cell membrane</location>
        <topology evidence="5">Multi-pass membrane protein</topology>
    </subcellularLocation>
    <subcellularLocation>
        <location evidence="1">Membrane</location>
        <topology evidence="1">Multi-pass membrane protein</topology>
    </subcellularLocation>
</comment>
<evidence type="ECO:0000256" key="5">
    <source>
        <dbReference type="RuleBase" id="RU363032"/>
    </source>
</evidence>
<dbReference type="GeneID" id="4781353"/>
<protein>
    <submittedName>
        <fullName evidence="7">ABC-type phosphate transport, permease</fullName>
    </submittedName>
</protein>
<keyword evidence="8" id="KW-1185">Reference proteome</keyword>
<dbReference type="Proteomes" id="UP000002593">
    <property type="component" value="Chromosome"/>
</dbReference>
<feature type="transmembrane region" description="Helical" evidence="5">
    <location>
        <begin position="108"/>
        <end position="130"/>
    </location>
</feature>
<evidence type="ECO:0000256" key="3">
    <source>
        <dbReference type="ARBA" id="ARBA00022989"/>
    </source>
</evidence>
<dbReference type="Pfam" id="PF00528">
    <property type="entry name" value="BPD_transp_1"/>
    <property type="match status" value="1"/>
</dbReference>
<feature type="transmembrane region" description="Helical" evidence="5">
    <location>
        <begin position="136"/>
        <end position="156"/>
    </location>
</feature>
<evidence type="ECO:0000259" key="6">
    <source>
        <dbReference type="PROSITE" id="PS50928"/>
    </source>
</evidence>
<dbReference type="HOGENOM" id="CLU_1264559_0_0_2"/>
<feature type="transmembrane region" description="Helical" evidence="5">
    <location>
        <begin position="72"/>
        <end position="96"/>
    </location>
</feature>
<keyword evidence="5" id="KW-0813">Transport</keyword>
<dbReference type="AlphaFoldDB" id="A2BKI2"/>
<dbReference type="CDD" id="cd06261">
    <property type="entry name" value="TM_PBP2"/>
    <property type="match status" value="1"/>
</dbReference>
<reference evidence="7 8" key="1">
    <citation type="journal article" date="2007" name="Archaea">
        <title>The genome of Hyperthermus butylicus: a sulfur-reducing, peptide fermenting, neutrophilic Crenarchaeote growing up to 108 degrees C.</title>
        <authorList>
            <person name="Brugger K."/>
            <person name="Chen L."/>
            <person name="Stark M."/>
            <person name="Zibat A."/>
            <person name="Redder P."/>
            <person name="Ruepp A."/>
            <person name="Awayez M."/>
            <person name="She Q."/>
            <person name="Garrett R.A."/>
            <person name="Klenk H.P."/>
        </authorList>
    </citation>
    <scope>NUCLEOTIDE SEQUENCE [LARGE SCALE GENOMIC DNA]</scope>
    <source>
        <strain evidence="8">DSM 5456 / JCM 9403 / PLM1-5</strain>
    </source>
</reference>
<feature type="domain" description="ABC transmembrane type-1" evidence="6">
    <location>
        <begin position="68"/>
        <end position="218"/>
    </location>
</feature>
<keyword evidence="3 5" id="KW-1133">Transmembrane helix</keyword>
<dbReference type="eggNOG" id="arCOG00168">
    <property type="taxonomic scope" value="Archaea"/>
</dbReference>
<keyword evidence="4 5" id="KW-0472">Membrane</keyword>
<dbReference type="RefSeq" id="WP_011821811.1">
    <property type="nucleotide sequence ID" value="NC_008818.1"/>
</dbReference>
<keyword evidence="2 5" id="KW-0812">Transmembrane</keyword>
<name>A2BKI2_HYPBU</name>
<dbReference type="InterPro" id="IPR035906">
    <property type="entry name" value="MetI-like_sf"/>
</dbReference>
<dbReference type="InterPro" id="IPR000515">
    <property type="entry name" value="MetI-like"/>
</dbReference>
<dbReference type="InterPro" id="IPR051408">
    <property type="entry name" value="Phosphate_transprt_permease"/>
</dbReference>
<evidence type="ECO:0000256" key="1">
    <source>
        <dbReference type="ARBA" id="ARBA00004141"/>
    </source>
</evidence>
<organism evidence="7 8">
    <name type="scientific">Hyperthermus butylicus (strain DSM 5456 / JCM 9403 / PLM1-5)</name>
    <dbReference type="NCBI Taxonomy" id="415426"/>
    <lineage>
        <taxon>Archaea</taxon>
        <taxon>Thermoproteota</taxon>
        <taxon>Thermoprotei</taxon>
        <taxon>Desulfurococcales</taxon>
        <taxon>Pyrodictiaceae</taxon>
        <taxon>Hyperthermus</taxon>
    </lineage>
</organism>
<sequence>MSRQALLDKLVAVVTGAATVAIIAPLVSIIYEVASRGISVIAHVGLIDFLTQPPPPPGAGLGGIGPAFTGSLLLTLLSSAISIPVALGLALLAVEYPHTWIARAVRGLVKALLEIPTIVISMIVYSLLVIPMGGPSILAGAVALAIVMLPYTTSYVETYLENVPWIYREAGYAIGMKKAQVAVRIAMGIARRGVAVGIVMGSPEHSARQHRYSSPLVL</sequence>
<dbReference type="SUPFAM" id="SSF161098">
    <property type="entry name" value="MetI-like"/>
    <property type="match status" value="1"/>
</dbReference>
<dbReference type="STRING" id="415426.Hbut_0636"/>
<dbReference type="PROSITE" id="PS50928">
    <property type="entry name" value="ABC_TM1"/>
    <property type="match status" value="1"/>
</dbReference>
<evidence type="ECO:0000313" key="7">
    <source>
        <dbReference type="EMBL" id="ABM80493.1"/>
    </source>
</evidence>
<feature type="transmembrane region" description="Helical" evidence="5">
    <location>
        <begin position="12"/>
        <end position="31"/>
    </location>
</feature>